<dbReference type="RefSeq" id="WP_339942245.1">
    <property type="nucleotide sequence ID" value="NZ_BAABGA010000073.1"/>
</dbReference>
<comment type="catalytic activity">
    <reaction evidence="1 5 6">
        <text>[protein]-peptidylproline (omega=180) = [protein]-peptidylproline (omega=0)</text>
        <dbReference type="Rhea" id="RHEA:16237"/>
        <dbReference type="Rhea" id="RHEA-COMP:10747"/>
        <dbReference type="Rhea" id="RHEA-COMP:10748"/>
        <dbReference type="ChEBI" id="CHEBI:83833"/>
        <dbReference type="ChEBI" id="CHEBI:83834"/>
        <dbReference type="EC" id="5.2.1.8"/>
    </reaction>
</comment>
<evidence type="ECO:0000313" key="8">
    <source>
        <dbReference type="EMBL" id="GAA4464929.1"/>
    </source>
</evidence>
<evidence type="ECO:0000256" key="1">
    <source>
        <dbReference type="ARBA" id="ARBA00000971"/>
    </source>
</evidence>
<keyword evidence="4 5" id="KW-0413">Isomerase</keyword>
<evidence type="ECO:0000256" key="4">
    <source>
        <dbReference type="ARBA" id="ARBA00023235"/>
    </source>
</evidence>
<proteinExistence type="inferred from homology"/>
<keyword evidence="9" id="KW-1185">Reference proteome</keyword>
<dbReference type="InterPro" id="IPR046357">
    <property type="entry name" value="PPIase_dom_sf"/>
</dbReference>
<organism evidence="8 9">
    <name type="scientific">Novipirellula rosea</name>
    <dbReference type="NCBI Taxonomy" id="1031540"/>
    <lineage>
        <taxon>Bacteria</taxon>
        <taxon>Pseudomonadati</taxon>
        <taxon>Planctomycetota</taxon>
        <taxon>Planctomycetia</taxon>
        <taxon>Pirellulales</taxon>
        <taxon>Pirellulaceae</taxon>
        <taxon>Novipirellula</taxon>
    </lineage>
</organism>
<evidence type="ECO:0000256" key="5">
    <source>
        <dbReference type="PROSITE-ProRule" id="PRU00277"/>
    </source>
</evidence>
<dbReference type="PROSITE" id="PS51257">
    <property type="entry name" value="PROKAR_LIPOPROTEIN"/>
    <property type="match status" value="1"/>
</dbReference>
<name>A0ABP8NFC7_9BACT</name>
<dbReference type="EC" id="5.2.1.8" evidence="6"/>
<dbReference type="PANTHER" id="PTHR43811">
    <property type="entry name" value="FKBP-TYPE PEPTIDYL-PROLYL CIS-TRANS ISOMERASE FKPA"/>
    <property type="match status" value="1"/>
</dbReference>
<dbReference type="EMBL" id="BAABGA010000073">
    <property type="protein sequence ID" value="GAA4464929.1"/>
    <property type="molecule type" value="Genomic_DNA"/>
</dbReference>
<dbReference type="GO" id="GO:0016853">
    <property type="term" value="F:isomerase activity"/>
    <property type="evidence" value="ECO:0007669"/>
    <property type="project" value="UniProtKB-KW"/>
</dbReference>
<keyword evidence="3 5" id="KW-0697">Rotamase</keyword>
<dbReference type="PROSITE" id="PS50059">
    <property type="entry name" value="FKBP_PPIASE"/>
    <property type="match status" value="1"/>
</dbReference>
<protein>
    <recommendedName>
        <fullName evidence="6">Peptidyl-prolyl cis-trans isomerase</fullName>
        <ecNumber evidence="6">5.2.1.8</ecNumber>
    </recommendedName>
</protein>
<dbReference type="Proteomes" id="UP001500840">
    <property type="component" value="Unassembled WGS sequence"/>
</dbReference>
<dbReference type="Gene3D" id="3.10.50.40">
    <property type="match status" value="1"/>
</dbReference>
<evidence type="ECO:0000256" key="3">
    <source>
        <dbReference type="ARBA" id="ARBA00023110"/>
    </source>
</evidence>
<comment type="caution">
    <text evidence="8">The sequence shown here is derived from an EMBL/GenBank/DDBJ whole genome shotgun (WGS) entry which is preliminary data.</text>
</comment>
<evidence type="ECO:0000256" key="2">
    <source>
        <dbReference type="ARBA" id="ARBA00006577"/>
    </source>
</evidence>
<feature type="domain" description="PPIase FKBP-type" evidence="7">
    <location>
        <begin position="64"/>
        <end position="150"/>
    </location>
</feature>
<evidence type="ECO:0000256" key="6">
    <source>
        <dbReference type="RuleBase" id="RU003915"/>
    </source>
</evidence>
<evidence type="ECO:0000313" key="9">
    <source>
        <dbReference type="Proteomes" id="UP001500840"/>
    </source>
</evidence>
<dbReference type="InterPro" id="IPR001179">
    <property type="entry name" value="PPIase_FKBP_dom"/>
</dbReference>
<sequence>MKIFSTIATLFFVSGLIFVYGCGSQPEVGLSKVDADAPTEFTETESGLKYRILRKSDGPKPSATDRVTVDYTGWLDNGTEFDSSYARRQPATFGLNEVVPGWTEGLQLVGEGGMIELEIPYQLGYGAQGSPGSIPPYATLHFKVELHEIQ</sequence>
<reference evidence="9" key="1">
    <citation type="journal article" date="2019" name="Int. J. Syst. Evol. Microbiol.">
        <title>The Global Catalogue of Microorganisms (GCM) 10K type strain sequencing project: providing services to taxonomists for standard genome sequencing and annotation.</title>
        <authorList>
            <consortium name="The Broad Institute Genomics Platform"/>
            <consortium name="The Broad Institute Genome Sequencing Center for Infectious Disease"/>
            <person name="Wu L."/>
            <person name="Ma J."/>
        </authorList>
    </citation>
    <scope>NUCLEOTIDE SEQUENCE [LARGE SCALE GENOMIC DNA]</scope>
    <source>
        <strain evidence="9">JCM 17759</strain>
    </source>
</reference>
<gene>
    <name evidence="8" type="ORF">GCM10023156_51910</name>
</gene>
<comment type="similarity">
    <text evidence="2 6">Belongs to the FKBP-type PPIase family.</text>
</comment>
<accession>A0ABP8NFC7</accession>
<dbReference type="Pfam" id="PF00254">
    <property type="entry name" value="FKBP_C"/>
    <property type="match status" value="1"/>
</dbReference>
<evidence type="ECO:0000259" key="7">
    <source>
        <dbReference type="PROSITE" id="PS50059"/>
    </source>
</evidence>
<dbReference type="PANTHER" id="PTHR43811:SF19">
    <property type="entry name" value="39 KDA FK506-BINDING NUCLEAR PROTEIN"/>
    <property type="match status" value="1"/>
</dbReference>
<dbReference type="SUPFAM" id="SSF54534">
    <property type="entry name" value="FKBP-like"/>
    <property type="match status" value="1"/>
</dbReference>